<dbReference type="InterPro" id="IPR011990">
    <property type="entry name" value="TPR-like_helical_dom_sf"/>
</dbReference>
<evidence type="ECO:0000313" key="2">
    <source>
        <dbReference type="Proteomes" id="UP000576821"/>
    </source>
</evidence>
<dbReference type="SMART" id="SM00028">
    <property type="entry name" value="TPR"/>
    <property type="match status" value="5"/>
</dbReference>
<name>A0A846M7J2_9SPHN</name>
<reference evidence="1 2" key="1">
    <citation type="submission" date="2020-03" db="EMBL/GenBank/DDBJ databases">
        <title>Genomic Encyclopedia of Type Strains, Phase IV (KMG-IV): sequencing the most valuable type-strain genomes for metagenomic binning, comparative biology and taxonomic classification.</title>
        <authorList>
            <person name="Goeker M."/>
        </authorList>
    </citation>
    <scope>NUCLEOTIDE SEQUENCE [LARGE SCALE GENOMIC DNA]</scope>
    <source>
        <strain evidence="1 2">DSM 21299</strain>
    </source>
</reference>
<dbReference type="PANTHER" id="PTHR44216:SF3">
    <property type="entry name" value="PROTEIN O-MANNOSYL-TRANSFERASE TMTC2"/>
    <property type="match status" value="1"/>
</dbReference>
<comment type="caution">
    <text evidence="1">The sequence shown here is derived from an EMBL/GenBank/DDBJ whole genome shotgun (WGS) entry which is preliminary data.</text>
</comment>
<dbReference type="RefSeq" id="WP_167303265.1">
    <property type="nucleotide sequence ID" value="NZ_JAASQR010000002.1"/>
</dbReference>
<proteinExistence type="predicted"/>
<dbReference type="InterPro" id="IPR019734">
    <property type="entry name" value="TPR_rpt"/>
</dbReference>
<dbReference type="GO" id="GO:0000030">
    <property type="term" value="F:mannosyltransferase activity"/>
    <property type="evidence" value="ECO:0007669"/>
    <property type="project" value="TreeGrafter"/>
</dbReference>
<evidence type="ECO:0000313" key="1">
    <source>
        <dbReference type="EMBL" id="NIJ16660.1"/>
    </source>
</evidence>
<dbReference type="Gene3D" id="1.25.40.10">
    <property type="entry name" value="Tetratricopeptide repeat domain"/>
    <property type="match status" value="1"/>
</dbReference>
<dbReference type="Proteomes" id="UP000576821">
    <property type="component" value="Unassembled WGS sequence"/>
</dbReference>
<dbReference type="AlphaFoldDB" id="A0A846M7J2"/>
<dbReference type="GO" id="GO:0035269">
    <property type="term" value="P:protein O-linked glycosylation via mannose"/>
    <property type="evidence" value="ECO:0007669"/>
    <property type="project" value="TreeGrafter"/>
</dbReference>
<dbReference type="EMBL" id="JAASQR010000002">
    <property type="protein sequence ID" value="NIJ16660.1"/>
    <property type="molecule type" value="Genomic_DNA"/>
</dbReference>
<keyword evidence="2" id="KW-1185">Reference proteome</keyword>
<sequence length="538" mass="57094">MLPGVAGASVDRTSAMHAYARGRLADSDGAAALALDNYRRALAADPDQLEIARRSYFHALISGDMALAMRSATLLDRDGVLPRDGALLFLSDALNRKDWQAAHRLTDRIVAESNFAFLGPILRSWIALGEGKAATVEITGTDRFASLIRRYADEHAAMQALARGNVAEAEPAIQRALQLRTVDLAELRLSFAAQLAGQGAKVQALTLLPANQANYARARDRLEKGKGAGAAGKPLTPSQGYGRLLTRLATDISTDEATRILGIRLARTGSFANPSGADSRIVLAQLLSEAGYSHSAPAEARKVPVDGWFGTLGQGALVDALTRSGDKGAAISLARTLATAPGAEAERHVRLGTLLADADDFSGAAKAFRDAQARYAPDAVPWALLLFEGSALEQGGQWDDARAVLERAARIAPDEALVLNYLGYAQIERRQNVDAALALLKRASALKPQDASILDSLGWAHFVAGNVKEAVPVLERAAAGAPGDATINEHLGDALWTAGRRFEARYAWNAAAVFAEGDAVARLASKAREGWKPEYAAR</sequence>
<accession>A0A846M7J2</accession>
<dbReference type="InterPro" id="IPR052384">
    <property type="entry name" value="TMTC_O-mannosyltransferase"/>
</dbReference>
<dbReference type="Pfam" id="PF13432">
    <property type="entry name" value="TPR_16"/>
    <property type="match status" value="2"/>
</dbReference>
<protein>
    <submittedName>
        <fullName evidence="1">Flp pilus assembly protein TadD</fullName>
    </submittedName>
</protein>
<dbReference type="PANTHER" id="PTHR44216">
    <property type="entry name" value="PROTEIN O-MANNOSYL-TRANSFERASE TMTC2"/>
    <property type="match status" value="1"/>
</dbReference>
<organism evidence="1 2">
    <name type="scientific">Sphingobium vermicomposti</name>
    <dbReference type="NCBI Taxonomy" id="529005"/>
    <lineage>
        <taxon>Bacteria</taxon>
        <taxon>Pseudomonadati</taxon>
        <taxon>Pseudomonadota</taxon>
        <taxon>Alphaproteobacteria</taxon>
        <taxon>Sphingomonadales</taxon>
        <taxon>Sphingomonadaceae</taxon>
        <taxon>Sphingobium</taxon>
    </lineage>
</organism>
<dbReference type="SUPFAM" id="SSF48452">
    <property type="entry name" value="TPR-like"/>
    <property type="match status" value="1"/>
</dbReference>
<gene>
    <name evidence="1" type="ORF">FHS54_001626</name>
</gene>